<organism evidence="10 11">
    <name type="scientific">Banduia mediterranea</name>
    <dbReference type="NCBI Taxonomy" id="3075609"/>
    <lineage>
        <taxon>Bacteria</taxon>
        <taxon>Pseudomonadati</taxon>
        <taxon>Pseudomonadota</taxon>
        <taxon>Gammaproteobacteria</taxon>
        <taxon>Nevskiales</taxon>
        <taxon>Algiphilaceae</taxon>
        <taxon>Banduia</taxon>
    </lineage>
</organism>
<proteinExistence type="inferred from homology"/>
<keyword evidence="4 9" id="KW-0812">Transmembrane</keyword>
<evidence type="ECO:0000256" key="1">
    <source>
        <dbReference type="ARBA" id="ARBA00004141"/>
    </source>
</evidence>
<evidence type="ECO:0000313" key="11">
    <source>
        <dbReference type="Proteomes" id="UP001254608"/>
    </source>
</evidence>
<accession>A0ABU2WDG6</accession>
<feature type="transmembrane region" description="Helical" evidence="9">
    <location>
        <begin position="21"/>
        <end position="42"/>
    </location>
</feature>
<keyword evidence="7 9" id="KW-0472">Membrane</keyword>
<evidence type="ECO:0000256" key="4">
    <source>
        <dbReference type="ARBA" id="ARBA00022692"/>
    </source>
</evidence>
<dbReference type="HAMAP" id="MF_00115">
    <property type="entry name" value="MscL"/>
    <property type="match status" value="1"/>
</dbReference>
<keyword evidence="3 9" id="KW-1003">Cell membrane</keyword>
<comment type="function">
    <text evidence="9">Channel that opens in response to stretch forces in the membrane lipid bilayer. May participate in the regulation of osmotic pressure changes within the cell.</text>
</comment>
<gene>
    <name evidence="9 10" type="primary">mscL</name>
    <name evidence="10" type="ORF">RM530_00690</name>
</gene>
<dbReference type="PRINTS" id="PR01264">
    <property type="entry name" value="MECHCHANNEL"/>
</dbReference>
<name>A0ABU2WDG6_9GAMM</name>
<keyword evidence="9" id="KW-0997">Cell inner membrane</keyword>
<reference evidence="10 11" key="1">
    <citation type="submission" date="2023-09" db="EMBL/GenBank/DDBJ databases">
        <authorList>
            <person name="Rey-Velasco X."/>
        </authorList>
    </citation>
    <scope>NUCLEOTIDE SEQUENCE [LARGE SCALE GENOMIC DNA]</scope>
    <source>
        <strain evidence="10 11">W345</strain>
    </source>
</reference>
<dbReference type="InterPro" id="IPR001185">
    <property type="entry name" value="MS_channel"/>
</dbReference>
<comment type="caution">
    <text evidence="10">The sequence shown here is derived from an EMBL/GenBank/DDBJ whole genome shotgun (WGS) entry which is preliminary data.</text>
</comment>
<feature type="transmembrane region" description="Helical" evidence="9">
    <location>
        <begin position="75"/>
        <end position="96"/>
    </location>
</feature>
<dbReference type="PANTHER" id="PTHR30266:SF2">
    <property type="entry name" value="LARGE-CONDUCTANCE MECHANOSENSITIVE CHANNEL"/>
    <property type="match status" value="1"/>
</dbReference>
<keyword evidence="2 9" id="KW-0813">Transport</keyword>
<dbReference type="Gene3D" id="1.10.1200.120">
    <property type="entry name" value="Large-conductance mechanosensitive channel, MscL, domain 1"/>
    <property type="match status" value="1"/>
</dbReference>
<dbReference type="NCBIfam" id="TIGR00220">
    <property type="entry name" value="mscL"/>
    <property type="match status" value="1"/>
</dbReference>
<evidence type="ECO:0000256" key="6">
    <source>
        <dbReference type="ARBA" id="ARBA00023065"/>
    </source>
</evidence>
<evidence type="ECO:0000256" key="9">
    <source>
        <dbReference type="HAMAP-Rule" id="MF_00115"/>
    </source>
</evidence>
<evidence type="ECO:0000256" key="2">
    <source>
        <dbReference type="ARBA" id="ARBA00022448"/>
    </source>
</evidence>
<protein>
    <recommendedName>
        <fullName evidence="9">Large-conductance mechanosensitive channel</fullName>
    </recommendedName>
</protein>
<dbReference type="SUPFAM" id="SSF81330">
    <property type="entry name" value="Gated mechanosensitive channel"/>
    <property type="match status" value="1"/>
</dbReference>
<comment type="subunit">
    <text evidence="9">Homopentamer.</text>
</comment>
<keyword evidence="8 9" id="KW-0407">Ion channel</keyword>
<dbReference type="NCBIfam" id="NF001843">
    <property type="entry name" value="PRK00567.1-4"/>
    <property type="match status" value="1"/>
</dbReference>
<evidence type="ECO:0000256" key="3">
    <source>
        <dbReference type="ARBA" id="ARBA00022475"/>
    </source>
</evidence>
<evidence type="ECO:0000256" key="8">
    <source>
        <dbReference type="ARBA" id="ARBA00023303"/>
    </source>
</evidence>
<keyword evidence="5 9" id="KW-1133">Transmembrane helix</keyword>
<evidence type="ECO:0000313" key="10">
    <source>
        <dbReference type="EMBL" id="MDT0495885.1"/>
    </source>
</evidence>
<comment type="similarity">
    <text evidence="9">Belongs to the MscL family.</text>
</comment>
<dbReference type="EMBL" id="JAVRIC010000001">
    <property type="protein sequence ID" value="MDT0495885.1"/>
    <property type="molecule type" value="Genomic_DNA"/>
</dbReference>
<dbReference type="PANTHER" id="PTHR30266">
    <property type="entry name" value="MECHANOSENSITIVE CHANNEL MSCL"/>
    <property type="match status" value="1"/>
</dbReference>
<keyword evidence="6 9" id="KW-0406">Ion transport</keyword>
<keyword evidence="11" id="KW-1185">Reference proteome</keyword>
<dbReference type="InterPro" id="IPR037673">
    <property type="entry name" value="MSC/AndL"/>
</dbReference>
<sequence length="137" mass="14863">MSMMQEFKTFAMRGNVIDMTVGIVIGGAFGKIVSSLVADVIMPPLGMLIAGVPFRNLAVVLKQASENAPEVAIRYGQFILTIVDFIIIACVIFMVVKGINTVRRKEEAKPAPPPAPPAPSKEQVLLGEIRDLLKTRQ</sequence>
<evidence type="ECO:0000256" key="7">
    <source>
        <dbReference type="ARBA" id="ARBA00023136"/>
    </source>
</evidence>
<comment type="subcellular location">
    <subcellularLocation>
        <location evidence="9">Cell inner membrane</location>
        <topology evidence="9">Multi-pass membrane protein</topology>
    </subcellularLocation>
    <subcellularLocation>
        <location evidence="1">Membrane</location>
        <topology evidence="1">Multi-pass membrane protein</topology>
    </subcellularLocation>
</comment>
<dbReference type="InterPro" id="IPR036019">
    <property type="entry name" value="MscL_channel"/>
</dbReference>
<evidence type="ECO:0000256" key="5">
    <source>
        <dbReference type="ARBA" id="ARBA00022989"/>
    </source>
</evidence>
<dbReference type="Pfam" id="PF01741">
    <property type="entry name" value="MscL"/>
    <property type="match status" value="1"/>
</dbReference>
<dbReference type="Proteomes" id="UP001254608">
    <property type="component" value="Unassembled WGS sequence"/>
</dbReference>
<dbReference type="RefSeq" id="WP_311363277.1">
    <property type="nucleotide sequence ID" value="NZ_JAVRIC010000001.1"/>
</dbReference>